<evidence type="ECO:0000259" key="4">
    <source>
        <dbReference type="PROSITE" id="PS50887"/>
    </source>
</evidence>
<protein>
    <submittedName>
        <fullName evidence="5">GGDEF domain-containing protein</fullName>
    </submittedName>
</protein>
<evidence type="ECO:0000259" key="3">
    <source>
        <dbReference type="PROSITE" id="PS50883"/>
    </source>
</evidence>
<evidence type="ECO:0000313" key="5">
    <source>
        <dbReference type="EMBL" id="PHP68970.1"/>
    </source>
</evidence>
<feature type="transmembrane region" description="Helical" evidence="1">
    <location>
        <begin position="111"/>
        <end position="130"/>
    </location>
</feature>
<feature type="transmembrane region" description="Helical" evidence="1">
    <location>
        <begin position="39"/>
        <end position="62"/>
    </location>
</feature>
<feature type="transmembrane region" description="Helical" evidence="1">
    <location>
        <begin position="136"/>
        <end position="156"/>
    </location>
</feature>
<feature type="transmembrane region" description="Helical" evidence="1">
    <location>
        <begin position="163"/>
        <end position="193"/>
    </location>
</feature>
<dbReference type="InterPro" id="IPR029787">
    <property type="entry name" value="Nucleotide_cyclase"/>
</dbReference>
<evidence type="ECO:0000256" key="1">
    <source>
        <dbReference type="SAM" id="Phobius"/>
    </source>
</evidence>
<sequence length="785" mass="85129">MLFKRARARLTDWCGHLPADGPLPPDLVARARAGQMETILTLTPHMMVVNIVNATIVAAFAAGHCDPLLLLVWYGLAVALGVLALAEWWVRHHRPPRLRTSVVSLVRLTRNAGLLGILWGLLPILVWPNAGPELRNIVTALVAGMIGGGCLTLYVAPSAMTAWILGILAGTLTALGVSGTVYDLILATLLSIYGLTLIRAGKAASVAFVNNRIASEKIKEQSETISMLLSDFSEGARDWLWETDANGTIVRGGRQLLEHIGLPLALETDMLAPDALGANRRTLARLRWLFRSREPFRNLVAGFDGPEGAVWISLSGKPMRDEEGIFAGYRGVASDVTDIQKAEEQIAYLAWHDPLTGLMNRASFTKRLDICLEKPGHGSLFYLDLDGFKAVNDQFGHGMGDRLLGEVAQRLEKATGPDGMVARFGGDEFAILSIKARTRQQAAYLAKRVVDRVSKPYVIDGSILKISVSIGIAFADSGNRDTAEWLNRADLALYRTKDEGKAGYRFYEAAMDETLRRRRFIERELRASVDMDQITVAFQPFQDARDGRISGFEALARWTHPDLGDVPPAEFIPVAERIGMIGAIGNTVLRQACSFAANWPAGVKLAVNLSPQQLQAGSIVDYVTATLRETGLPAERLELEITESTCLINTASVLNQIGELKALGVSISLDDFGTGYSALSYLLRFPFDKMKIDRSLVAPAVTDPAARDMLDTILKLAHVLGLNTTAEGVETDEQARLLTALGCDYLQGFGISRPLSAGKVPLFLLEAGQEGGRGVAPVTTAARAG</sequence>
<dbReference type="NCBIfam" id="TIGR00254">
    <property type="entry name" value="GGDEF"/>
    <property type="match status" value="1"/>
</dbReference>
<dbReference type="CDD" id="cd01949">
    <property type="entry name" value="GGDEF"/>
    <property type="match status" value="1"/>
</dbReference>
<dbReference type="Gene3D" id="3.30.70.270">
    <property type="match status" value="1"/>
</dbReference>
<feature type="domain" description="EAL" evidence="3">
    <location>
        <begin position="518"/>
        <end position="768"/>
    </location>
</feature>
<dbReference type="SUPFAM" id="SSF55785">
    <property type="entry name" value="PYP-like sensor domain (PAS domain)"/>
    <property type="match status" value="1"/>
</dbReference>
<dbReference type="PROSITE" id="PS50113">
    <property type="entry name" value="PAC"/>
    <property type="match status" value="1"/>
</dbReference>
<reference evidence="5 6" key="1">
    <citation type="submission" date="2017-10" db="EMBL/GenBank/DDBJ databases">
        <title>Sedimentibacterium mangrovi gen. nov., sp. nov., a novel member of family Phyllobacteriacea isolated from mangrove sediment.</title>
        <authorList>
            <person name="Liao H."/>
            <person name="Tian Y."/>
        </authorList>
    </citation>
    <scope>NUCLEOTIDE SEQUENCE [LARGE SCALE GENOMIC DNA]</scope>
    <source>
        <strain evidence="5 6">X9-2-2</strain>
    </source>
</reference>
<dbReference type="Pfam" id="PF00990">
    <property type="entry name" value="GGDEF"/>
    <property type="match status" value="1"/>
</dbReference>
<dbReference type="PROSITE" id="PS50887">
    <property type="entry name" value="GGDEF"/>
    <property type="match status" value="1"/>
</dbReference>
<dbReference type="InterPro" id="IPR035919">
    <property type="entry name" value="EAL_sf"/>
</dbReference>
<keyword evidence="6" id="KW-1185">Reference proteome</keyword>
<dbReference type="InterPro" id="IPR035965">
    <property type="entry name" value="PAS-like_dom_sf"/>
</dbReference>
<dbReference type="PANTHER" id="PTHR44757:SF2">
    <property type="entry name" value="BIOFILM ARCHITECTURE MAINTENANCE PROTEIN MBAA"/>
    <property type="match status" value="1"/>
</dbReference>
<dbReference type="SUPFAM" id="SSF55073">
    <property type="entry name" value="Nucleotide cyclase"/>
    <property type="match status" value="1"/>
</dbReference>
<dbReference type="SMART" id="SM00267">
    <property type="entry name" value="GGDEF"/>
    <property type="match status" value="1"/>
</dbReference>
<keyword evidence="1" id="KW-1133">Transmembrane helix</keyword>
<dbReference type="Proteomes" id="UP000221168">
    <property type="component" value="Unassembled WGS sequence"/>
</dbReference>
<feature type="transmembrane region" description="Helical" evidence="1">
    <location>
        <begin position="68"/>
        <end position="90"/>
    </location>
</feature>
<dbReference type="RefSeq" id="WP_099303560.1">
    <property type="nucleotide sequence ID" value="NZ_PDVP01000001.1"/>
</dbReference>
<dbReference type="InterPro" id="IPR000700">
    <property type="entry name" value="PAS-assoc_C"/>
</dbReference>
<dbReference type="InterPro" id="IPR052155">
    <property type="entry name" value="Biofilm_reg_signaling"/>
</dbReference>
<dbReference type="SUPFAM" id="SSF141868">
    <property type="entry name" value="EAL domain-like"/>
    <property type="match status" value="1"/>
</dbReference>
<feature type="domain" description="GGDEF" evidence="4">
    <location>
        <begin position="376"/>
        <end position="509"/>
    </location>
</feature>
<dbReference type="CDD" id="cd01948">
    <property type="entry name" value="EAL"/>
    <property type="match status" value="1"/>
</dbReference>
<dbReference type="InterPro" id="IPR001633">
    <property type="entry name" value="EAL_dom"/>
</dbReference>
<dbReference type="Pfam" id="PF00563">
    <property type="entry name" value="EAL"/>
    <property type="match status" value="1"/>
</dbReference>
<keyword evidence="1" id="KW-0812">Transmembrane</keyword>
<dbReference type="PANTHER" id="PTHR44757">
    <property type="entry name" value="DIGUANYLATE CYCLASE DGCP"/>
    <property type="match status" value="1"/>
</dbReference>
<accession>A0A2G1QU32</accession>
<dbReference type="Gene3D" id="3.30.450.20">
    <property type="entry name" value="PAS domain"/>
    <property type="match status" value="1"/>
</dbReference>
<dbReference type="Gene3D" id="3.20.20.450">
    <property type="entry name" value="EAL domain"/>
    <property type="match status" value="1"/>
</dbReference>
<dbReference type="PROSITE" id="PS50883">
    <property type="entry name" value="EAL"/>
    <property type="match status" value="1"/>
</dbReference>
<gene>
    <name evidence="5" type="ORF">CSC94_03005</name>
</gene>
<comment type="caution">
    <text evidence="5">The sequence shown here is derived from an EMBL/GenBank/DDBJ whole genome shotgun (WGS) entry which is preliminary data.</text>
</comment>
<proteinExistence type="predicted"/>
<dbReference type="InterPro" id="IPR000160">
    <property type="entry name" value="GGDEF_dom"/>
</dbReference>
<evidence type="ECO:0000313" key="6">
    <source>
        <dbReference type="Proteomes" id="UP000221168"/>
    </source>
</evidence>
<dbReference type="AlphaFoldDB" id="A0A2G1QU32"/>
<dbReference type="SMART" id="SM00052">
    <property type="entry name" value="EAL"/>
    <property type="match status" value="1"/>
</dbReference>
<name>A0A2G1QU32_9HYPH</name>
<dbReference type="InterPro" id="IPR043128">
    <property type="entry name" value="Rev_trsase/Diguanyl_cyclase"/>
</dbReference>
<evidence type="ECO:0000259" key="2">
    <source>
        <dbReference type="PROSITE" id="PS50113"/>
    </source>
</evidence>
<dbReference type="EMBL" id="PDVP01000001">
    <property type="protein sequence ID" value="PHP68970.1"/>
    <property type="molecule type" value="Genomic_DNA"/>
</dbReference>
<feature type="domain" description="PAC" evidence="2">
    <location>
        <begin position="293"/>
        <end position="348"/>
    </location>
</feature>
<organism evidence="5 6">
    <name type="scientific">Zhengella mangrovi</name>
    <dbReference type="NCBI Taxonomy" id="1982044"/>
    <lineage>
        <taxon>Bacteria</taxon>
        <taxon>Pseudomonadati</taxon>
        <taxon>Pseudomonadota</taxon>
        <taxon>Alphaproteobacteria</taxon>
        <taxon>Hyphomicrobiales</taxon>
        <taxon>Notoacmeibacteraceae</taxon>
        <taxon>Zhengella</taxon>
    </lineage>
</organism>
<dbReference type="OrthoDB" id="9814202at2"/>
<keyword evidence="1" id="KW-0472">Membrane</keyword>